<reference evidence="3 4" key="1">
    <citation type="journal article" date="2014" name="Nature">
        <title>Sequential evolution of bacterial morphology by co-option of a developmental regulator.</title>
        <authorList>
            <person name="Jiang C."/>
            <person name="Brown P.J."/>
            <person name="Ducret A."/>
            <person name="Brun Y.V."/>
        </authorList>
    </citation>
    <scope>NUCLEOTIDE SEQUENCE [LARGE SCALE GENOMIC DNA]</scope>
    <source>
        <strain evidence="3 4">DSM 16100</strain>
    </source>
</reference>
<sequence length="166" mass="18439">MRAHILKIVLLISGLSVMLSSCATTQADYDQAVQRVIVSALTSPLSEIESRADAGDGQAQYELSIIYVFGLRGKAKDMDMASRYRTQAMEQRGREDVQRYQGASSTNAGGMVMRSEPKFSWVRSHSQNINKCTIALSNDSRDAEQSCIGERPVSELKMLWEQARAE</sequence>
<dbReference type="Proteomes" id="UP000017837">
    <property type="component" value="Unassembled WGS sequence"/>
</dbReference>
<dbReference type="RefSeq" id="WP_018083351.1">
    <property type="nucleotide sequence ID" value="NZ_AQWM01000029.1"/>
</dbReference>
<feature type="region of interest" description="Disordered" evidence="1">
    <location>
        <begin position="89"/>
        <end position="109"/>
    </location>
</feature>
<name>V4PKP9_9CAUL</name>
<dbReference type="PATRIC" id="fig|1121022.4.peg.3436"/>
<comment type="caution">
    <text evidence="3">The sequence shown here is derived from an EMBL/GenBank/DDBJ whole genome shotgun (WGS) entry which is preliminary data.</text>
</comment>
<dbReference type="EMBL" id="AWGB01000041">
    <property type="protein sequence ID" value="ESQ87829.1"/>
    <property type="molecule type" value="Genomic_DNA"/>
</dbReference>
<evidence type="ECO:0000313" key="3">
    <source>
        <dbReference type="EMBL" id="ESQ87829.1"/>
    </source>
</evidence>
<dbReference type="AlphaFoldDB" id="V4PKP9"/>
<dbReference type="OrthoDB" id="7207207at2"/>
<keyword evidence="2" id="KW-0732">Signal</keyword>
<evidence type="ECO:0000256" key="1">
    <source>
        <dbReference type="SAM" id="MobiDB-lite"/>
    </source>
</evidence>
<keyword evidence="4" id="KW-1185">Reference proteome</keyword>
<evidence type="ECO:0000313" key="4">
    <source>
        <dbReference type="Proteomes" id="UP000017837"/>
    </source>
</evidence>
<proteinExistence type="predicted"/>
<dbReference type="STRING" id="1121022.GCA_000376105_03670"/>
<evidence type="ECO:0000256" key="2">
    <source>
        <dbReference type="SAM" id="SignalP"/>
    </source>
</evidence>
<gene>
    <name evidence="3" type="ORF">ABENE_16890</name>
</gene>
<organism evidence="3 4">
    <name type="scientific">Asticcacaulis benevestitus DSM 16100 = ATCC BAA-896</name>
    <dbReference type="NCBI Taxonomy" id="1121022"/>
    <lineage>
        <taxon>Bacteria</taxon>
        <taxon>Pseudomonadati</taxon>
        <taxon>Pseudomonadota</taxon>
        <taxon>Alphaproteobacteria</taxon>
        <taxon>Caulobacterales</taxon>
        <taxon>Caulobacteraceae</taxon>
        <taxon>Asticcacaulis</taxon>
    </lineage>
</organism>
<dbReference type="PROSITE" id="PS51257">
    <property type="entry name" value="PROKAR_LIPOPROTEIN"/>
    <property type="match status" value="1"/>
</dbReference>
<protein>
    <submittedName>
        <fullName evidence="3">Uncharacterized protein</fullName>
    </submittedName>
</protein>
<dbReference type="eggNOG" id="ENOG5033EUH">
    <property type="taxonomic scope" value="Bacteria"/>
</dbReference>
<feature type="chain" id="PRO_5004725112" evidence="2">
    <location>
        <begin position="24"/>
        <end position="166"/>
    </location>
</feature>
<accession>V4PKP9</accession>
<feature type="signal peptide" evidence="2">
    <location>
        <begin position="1"/>
        <end position="23"/>
    </location>
</feature>
<dbReference type="SUPFAM" id="SSF81901">
    <property type="entry name" value="HCP-like"/>
    <property type="match status" value="1"/>
</dbReference>